<dbReference type="Proteomes" id="UP000680656">
    <property type="component" value="Chromosome"/>
</dbReference>
<dbReference type="Pfam" id="PF21850">
    <property type="entry name" value="DUF6909"/>
    <property type="match status" value="1"/>
</dbReference>
<name>A0A8E7EKR7_9EURY</name>
<dbReference type="AlphaFoldDB" id="A0A8E7EKR7"/>
<proteinExistence type="predicted"/>
<reference evidence="1 2" key="1">
    <citation type="submission" date="2021-05" db="EMBL/GenBank/DDBJ databases">
        <title>A novel Methanospirillum isolate from a pyrite-forming mixed culture.</title>
        <authorList>
            <person name="Bunk B."/>
            <person name="Sproer C."/>
            <person name="Spring S."/>
            <person name="Pester M."/>
        </authorList>
    </citation>
    <scope>NUCLEOTIDE SEQUENCE [LARGE SCALE GENOMIC DNA]</scope>
    <source>
        <strain evidence="1 2">J.3.6.1-F.2.7.3</strain>
    </source>
</reference>
<dbReference type="KEGG" id="mrtj:KHC33_08400"/>
<dbReference type="InterPro" id="IPR054204">
    <property type="entry name" value="DUF6909"/>
</dbReference>
<sequence>MLEDQKSVTVKGTLLQNRKQMRKYFSQGFNTVEMESGPYLTALAEYWGIVPEDSIVWLNHDHVLDFGLIHYVSDAPFNRRETLLSYEGWYNTLESVYACSIATLNLIFKKEIDRIGKSP</sequence>
<evidence type="ECO:0000313" key="1">
    <source>
        <dbReference type="EMBL" id="QVV90479.1"/>
    </source>
</evidence>
<protein>
    <submittedName>
        <fullName evidence="1">Uncharacterized protein</fullName>
    </submittedName>
</protein>
<dbReference type="EMBL" id="CP075546">
    <property type="protein sequence ID" value="QVV90479.1"/>
    <property type="molecule type" value="Genomic_DNA"/>
</dbReference>
<accession>A0A8E7EKR7</accession>
<organism evidence="1 2">
    <name type="scientific">Methanospirillum purgamenti</name>
    <dbReference type="NCBI Taxonomy" id="2834276"/>
    <lineage>
        <taxon>Archaea</taxon>
        <taxon>Methanobacteriati</taxon>
        <taxon>Methanobacteriota</taxon>
        <taxon>Stenosarchaea group</taxon>
        <taxon>Methanomicrobia</taxon>
        <taxon>Methanomicrobiales</taxon>
        <taxon>Methanospirillaceae</taxon>
        <taxon>Methanospirillum</taxon>
    </lineage>
</organism>
<gene>
    <name evidence="1" type="ORF">KHC33_08400</name>
</gene>
<keyword evidence="2" id="KW-1185">Reference proteome</keyword>
<evidence type="ECO:0000313" key="2">
    <source>
        <dbReference type="Proteomes" id="UP000680656"/>
    </source>
</evidence>